<accession>A0A4U0V6I8</accession>
<feature type="compositionally biased region" description="Polar residues" evidence="1">
    <location>
        <begin position="337"/>
        <end position="349"/>
    </location>
</feature>
<dbReference type="OrthoDB" id="4149149at2759"/>
<protein>
    <submittedName>
        <fullName evidence="2">Uncharacterized protein</fullName>
    </submittedName>
</protein>
<dbReference type="EMBL" id="NAJP01000015">
    <property type="protein sequence ID" value="TKA44344.1"/>
    <property type="molecule type" value="Genomic_DNA"/>
</dbReference>
<gene>
    <name evidence="2" type="ORF">B0A54_05088</name>
</gene>
<feature type="region of interest" description="Disordered" evidence="1">
    <location>
        <begin position="1"/>
        <end position="26"/>
    </location>
</feature>
<evidence type="ECO:0000256" key="1">
    <source>
        <dbReference type="SAM" id="MobiDB-lite"/>
    </source>
</evidence>
<comment type="caution">
    <text evidence="2">The sequence shown here is derived from an EMBL/GenBank/DDBJ whole genome shotgun (WGS) entry which is preliminary data.</text>
</comment>
<feature type="region of interest" description="Disordered" evidence="1">
    <location>
        <begin position="325"/>
        <end position="349"/>
    </location>
</feature>
<dbReference type="Proteomes" id="UP000310066">
    <property type="component" value="Unassembled WGS sequence"/>
</dbReference>
<proteinExistence type="predicted"/>
<sequence>MNTLQAPPIANGRPKREGTIDPRPKKRIRLDDGTHAAIETRCADESTLLEVDILILDYLVYQSISACLASRRPRANLSPAVSLAHNLSMTDTLLALFKHRHDKYTLDAELRFRLLLLKLAALFTQRLTRNPSTPSPASLKRLRETNHARARDWLSTVTTHSLPFVLIDSTTVLLSPEDLDRNRAQVLHSLDLPAEDEAYEDAYYGTADSVALLDLLPLFVQVSAARNAMMDPSGLTGAWMQMAAEFMLQAVLEQYLVFGARGSEVIEEAFAWGLRAADGQRMEVDGEEVDEVNDMFTDAVYETEVEGWADVKKAYLAELLPPADGAQAKSSKDAYSLPSSDDGTDVTSPASDFVSRLEMAAEKHPIATFETHILGFLDALAQSIPEPVLVQLEKGQLDGMSEEDTQDFLRNCGSSVAHLVSATGKLKGFSAEVEE</sequence>
<evidence type="ECO:0000313" key="2">
    <source>
        <dbReference type="EMBL" id="TKA44344.1"/>
    </source>
</evidence>
<name>A0A4U0V6I8_9PEZI</name>
<dbReference type="AlphaFoldDB" id="A0A4U0V6I8"/>
<evidence type="ECO:0000313" key="3">
    <source>
        <dbReference type="Proteomes" id="UP000310066"/>
    </source>
</evidence>
<feature type="compositionally biased region" description="Basic and acidic residues" evidence="1">
    <location>
        <begin position="14"/>
        <end position="26"/>
    </location>
</feature>
<organism evidence="2 3">
    <name type="scientific">Friedmanniomyces endolithicus</name>
    <dbReference type="NCBI Taxonomy" id="329885"/>
    <lineage>
        <taxon>Eukaryota</taxon>
        <taxon>Fungi</taxon>
        <taxon>Dikarya</taxon>
        <taxon>Ascomycota</taxon>
        <taxon>Pezizomycotina</taxon>
        <taxon>Dothideomycetes</taxon>
        <taxon>Dothideomycetidae</taxon>
        <taxon>Mycosphaerellales</taxon>
        <taxon>Teratosphaeriaceae</taxon>
        <taxon>Friedmanniomyces</taxon>
    </lineage>
</organism>
<reference evidence="2 3" key="1">
    <citation type="submission" date="2017-03" db="EMBL/GenBank/DDBJ databases">
        <title>Genomes of endolithic fungi from Antarctica.</title>
        <authorList>
            <person name="Coleine C."/>
            <person name="Masonjones S."/>
            <person name="Stajich J.E."/>
        </authorList>
    </citation>
    <scope>NUCLEOTIDE SEQUENCE [LARGE SCALE GENOMIC DNA]</scope>
    <source>
        <strain evidence="2 3">CCFEE 5311</strain>
    </source>
</reference>